<dbReference type="AlphaFoldDB" id="A0AAE0LI95"/>
<evidence type="ECO:0000313" key="1">
    <source>
        <dbReference type="EMBL" id="KAK3286365.1"/>
    </source>
</evidence>
<dbReference type="EMBL" id="LGRX02001300">
    <property type="protein sequence ID" value="KAK3286365.1"/>
    <property type="molecule type" value="Genomic_DNA"/>
</dbReference>
<name>A0AAE0LI95_9CHLO</name>
<gene>
    <name evidence="1" type="ORF">CYMTET_6076</name>
    <name evidence="2" type="ORF">CYMTET_6077</name>
</gene>
<proteinExistence type="predicted"/>
<evidence type="ECO:0000313" key="2">
    <source>
        <dbReference type="EMBL" id="KAK3286366.1"/>
    </source>
</evidence>
<keyword evidence="3" id="KW-1185">Reference proteome</keyword>
<reference evidence="2" key="2">
    <citation type="submission" date="2023-06" db="EMBL/GenBank/DDBJ databases">
        <title>Long-read-based genome assembly of the green algal bacterivore Cymbomonas tetramitiformis.</title>
        <authorList>
            <person name="Gyaltshen Y."/>
            <person name="Rozenberg A."/>
            <person name="Paasch A."/>
            <person name="Burns J.A."/>
            <person name="Warring S."/>
            <person name="Larson R."/>
            <person name="Maurer-Alcala X."/>
            <person name="Dacks J."/>
            <person name="Kim E."/>
        </authorList>
    </citation>
    <scope>NUCLEOTIDE SEQUENCE</scope>
    <source>
        <strain evidence="2">PLY_AMNH</strain>
    </source>
</reference>
<protein>
    <submittedName>
        <fullName evidence="2">Uncharacterized protein</fullName>
    </submittedName>
</protein>
<dbReference type="Proteomes" id="UP001190700">
    <property type="component" value="Unassembled WGS sequence"/>
</dbReference>
<sequence>MLAECRYVCQGSLSGGGGKQSGMKAVCEGAYSSAFLVEFYTRLRRALRCHVAFSSFEFDAYFGDVHDRRGGGKRRVGFLGAGLQELINLAVQFIGSEVWEPELFKRIAETALAEHRLPTLTAQQLADLVWALSHFGPQEQHIVAKFGVAAHIGTLRPKDITA</sequence>
<evidence type="ECO:0000313" key="3">
    <source>
        <dbReference type="Proteomes" id="UP001190700"/>
    </source>
</evidence>
<dbReference type="EMBL" id="LGRX02001300">
    <property type="protein sequence ID" value="KAK3286366.1"/>
    <property type="molecule type" value="Genomic_DNA"/>
</dbReference>
<reference evidence="2 3" key="1">
    <citation type="journal article" date="2015" name="Genome Biol. Evol.">
        <title>Comparative Genomics of a Bacterivorous Green Alga Reveals Evolutionary Causalities and Consequences of Phago-Mixotrophic Mode of Nutrition.</title>
        <authorList>
            <person name="Burns J.A."/>
            <person name="Paasch A."/>
            <person name="Narechania A."/>
            <person name="Kim E."/>
        </authorList>
    </citation>
    <scope>NUCLEOTIDE SEQUENCE [LARGE SCALE GENOMIC DNA]</scope>
    <source>
        <strain evidence="2">PLY_AMNH</strain>
    </source>
</reference>
<comment type="caution">
    <text evidence="2">The sequence shown here is derived from an EMBL/GenBank/DDBJ whole genome shotgun (WGS) entry which is preliminary data.</text>
</comment>
<organism evidence="2 3">
    <name type="scientific">Cymbomonas tetramitiformis</name>
    <dbReference type="NCBI Taxonomy" id="36881"/>
    <lineage>
        <taxon>Eukaryota</taxon>
        <taxon>Viridiplantae</taxon>
        <taxon>Chlorophyta</taxon>
        <taxon>Pyramimonadophyceae</taxon>
        <taxon>Pyramimonadales</taxon>
        <taxon>Pyramimonadaceae</taxon>
        <taxon>Cymbomonas</taxon>
    </lineage>
</organism>
<accession>A0AAE0LI95</accession>